<sequence length="146" mass="16975">MKINTKYLGEVQINKEQIISFPKGLLGFEDHKEFVVLSMEGNTHFKFLQDIHHDYISFLIINPWDFFEDYDIELPDNQLNSMGIFPEKNTNISIYNIVTIGKSLQESTCNLLAPIVINLENKKGRQFILDNSPYTTKHRLLPKGEE</sequence>
<proteinExistence type="inferred from homology"/>
<comment type="similarity">
    <text evidence="5">Belongs to the FliW family.</text>
</comment>
<accession>A0A926ILN3</accession>
<protein>
    <recommendedName>
        <fullName evidence="5">Flagellar assembly factor FliW</fullName>
    </recommendedName>
</protein>
<evidence type="ECO:0000256" key="3">
    <source>
        <dbReference type="ARBA" id="ARBA00022845"/>
    </source>
</evidence>
<evidence type="ECO:0000256" key="1">
    <source>
        <dbReference type="ARBA" id="ARBA00022490"/>
    </source>
</evidence>
<name>A0A926ILN3_9FIRM</name>
<dbReference type="InterPro" id="IPR024046">
    <property type="entry name" value="Flagellar_assmbl_FliW_dom_sf"/>
</dbReference>
<gene>
    <name evidence="5" type="primary">fliW</name>
    <name evidence="6" type="ORF">H8689_04100</name>
</gene>
<comment type="caution">
    <text evidence="6">The sequence shown here is derived from an EMBL/GenBank/DDBJ whole genome shotgun (WGS) entry which is preliminary data.</text>
</comment>
<comment type="subcellular location">
    <subcellularLocation>
        <location evidence="5">Cytoplasm</location>
    </subcellularLocation>
</comment>
<dbReference type="PANTHER" id="PTHR39190:SF1">
    <property type="entry name" value="FLAGELLAR ASSEMBLY FACTOR FLIW"/>
    <property type="match status" value="1"/>
</dbReference>
<keyword evidence="6" id="KW-0969">Cilium</keyword>
<keyword evidence="1 5" id="KW-0963">Cytoplasm</keyword>
<evidence type="ECO:0000313" key="7">
    <source>
        <dbReference type="Proteomes" id="UP000601522"/>
    </source>
</evidence>
<dbReference type="Gene3D" id="2.30.290.10">
    <property type="entry name" value="BH3618-like"/>
    <property type="match status" value="1"/>
</dbReference>
<evidence type="ECO:0000256" key="5">
    <source>
        <dbReference type="HAMAP-Rule" id="MF_01185"/>
    </source>
</evidence>
<organism evidence="6 7">
    <name type="scientific">Wansuia hejianensis</name>
    <dbReference type="NCBI Taxonomy" id="2763667"/>
    <lineage>
        <taxon>Bacteria</taxon>
        <taxon>Bacillati</taxon>
        <taxon>Bacillota</taxon>
        <taxon>Clostridia</taxon>
        <taxon>Lachnospirales</taxon>
        <taxon>Lachnospiraceae</taxon>
        <taxon>Wansuia</taxon>
    </lineage>
</organism>
<comment type="function">
    <text evidence="5">Acts as an anti-CsrA protein, binds CsrA and prevents it from repressing translation of its target genes, one of which is flagellin. Binds to flagellin and participates in the assembly of the flagellum.</text>
</comment>
<keyword evidence="6" id="KW-0282">Flagellum</keyword>
<evidence type="ECO:0000256" key="4">
    <source>
        <dbReference type="ARBA" id="ARBA00023186"/>
    </source>
</evidence>
<keyword evidence="2 5" id="KW-1005">Bacterial flagellum biogenesis</keyword>
<dbReference type="EMBL" id="JACRTK010000001">
    <property type="protein sequence ID" value="MBC8590324.1"/>
    <property type="molecule type" value="Genomic_DNA"/>
</dbReference>
<keyword evidence="3 5" id="KW-0810">Translation regulation</keyword>
<comment type="subunit">
    <text evidence="5">Interacts with translational regulator CsrA and flagellin(s).</text>
</comment>
<dbReference type="HAMAP" id="MF_01185">
    <property type="entry name" value="FliW"/>
    <property type="match status" value="1"/>
</dbReference>
<dbReference type="Proteomes" id="UP000601522">
    <property type="component" value="Unassembled WGS sequence"/>
</dbReference>
<evidence type="ECO:0000256" key="2">
    <source>
        <dbReference type="ARBA" id="ARBA00022795"/>
    </source>
</evidence>
<dbReference type="RefSeq" id="WP_249323141.1">
    <property type="nucleotide sequence ID" value="NZ_JACRTK010000001.1"/>
</dbReference>
<keyword evidence="7" id="KW-1185">Reference proteome</keyword>
<dbReference type="PANTHER" id="PTHR39190">
    <property type="entry name" value="FLAGELLAR ASSEMBLY FACTOR FLIW"/>
    <property type="match status" value="1"/>
</dbReference>
<dbReference type="NCBIfam" id="NF009793">
    <property type="entry name" value="PRK13285.1-1"/>
    <property type="match status" value="1"/>
</dbReference>
<evidence type="ECO:0000313" key="6">
    <source>
        <dbReference type="EMBL" id="MBC8590324.1"/>
    </source>
</evidence>
<dbReference type="GO" id="GO:0005737">
    <property type="term" value="C:cytoplasm"/>
    <property type="evidence" value="ECO:0007669"/>
    <property type="project" value="UniProtKB-SubCell"/>
</dbReference>
<dbReference type="InterPro" id="IPR003775">
    <property type="entry name" value="Flagellar_assembly_factor_FliW"/>
</dbReference>
<dbReference type="GO" id="GO:0006417">
    <property type="term" value="P:regulation of translation"/>
    <property type="evidence" value="ECO:0007669"/>
    <property type="project" value="UniProtKB-KW"/>
</dbReference>
<dbReference type="Pfam" id="PF02623">
    <property type="entry name" value="FliW"/>
    <property type="match status" value="1"/>
</dbReference>
<keyword evidence="4 5" id="KW-0143">Chaperone</keyword>
<dbReference type="AlphaFoldDB" id="A0A926ILN3"/>
<keyword evidence="6" id="KW-0966">Cell projection</keyword>
<dbReference type="GO" id="GO:0044780">
    <property type="term" value="P:bacterial-type flagellum assembly"/>
    <property type="evidence" value="ECO:0007669"/>
    <property type="project" value="UniProtKB-UniRule"/>
</dbReference>
<reference evidence="6 7" key="1">
    <citation type="submission" date="2020-08" db="EMBL/GenBank/DDBJ databases">
        <title>Genome public.</title>
        <authorList>
            <person name="Liu C."/>
            <person name="Sun Q."/>
        </authorList>
    </citation>
    <scope>NUCLEOTIDE SEQUENCE [LARGE SCALE GENOMIC DNA]</scope>
    <source>
        <strain evidence="6 7">NSJ-26</strain>
    </source>
</reference>
<dbReference type="SUPFAM" id="SSF141457">
    <property type="entry name" value="BH3618-like"/>
    <property type="match status" value="1"/>
</dbReference>